<accession>A0A4U5MIH9</accession>
<evidence type="ECO:0000313" key="2">
    <source>
        <dbReference type="Proteomes" id="UP000298663"/>
    </source>
</evidence>
<reference evidence="1 2" key="2">
    <citation type="journal article" date="2019" name="G3 (Bethesda)">
        <title>Hybrid Assembly of the Genome of the Entomopathogenic Nematode Steinernema carpocapsae Identifies the X-Chromosome.</title>
        <authorList>
            <person name="Serra L."/>
            <person name="Macchietto M."/>
            <person name="Macias-Munoz A."/>
            <person name="McGill C.J."/>
            <person name="Rodriguez I.M."/>
            <person name="Rodriguez B."/>
            <person name="Murad R."/>
            <person name="Mortazavi A."/>
        </authorList>
    </citation>
    <scope>NUCLEOTIDE SEQUENCE [LARGE SCALE GENOMIC DNA]</scope>
    <source>
        <strain evidence="1 2">ALL</strain>
    </source>
</reference>
<proteinExistence type="predicted"/>
<dbReference type="Proteomes" id="UP000298663">
    <property type="component" value="Unassembled WGS sequence"/>
</dbReference>
<sequence>MLDFDSLDFNQLSYNIIEPQELNSMLQEQQFYWIADFTPVAALILHLPNMHSVARYNQWDVTSSRIRQILLNHRLEELELQHGLRRFENGPLIHILLDMCHDHQNSFDIFAKFESIAQSMRDIVAEFSPNLDLSWQMGVTMFYREPVVAPVEIGDYFRGFDPDYLG</sequence>
<name>A0A4U5MIH9_STECR</name>
<dbReference type="EMBL" id="AZBU02000008">
    <property type="protein sequence ID" value="TKR68673.1"/>
    <property type="molecule type" value="Genomic_DNA"/>
</dbReference>
<gene>
    <name evidence="1" type="ORF">L596_030922</name>
</gene>
<keyword evidence="2" id="KW-1185">Reference proteome</keyword>
<comment type="caution">
    <text evidence="1">The sequence shown here is derived from an EMBL/GenBank/DDBJ whole genome shotgun (WGS) entry which is preliminary data.</text>
</comment>
<organism evidence="1 2">
    <name type="scientific">Steinernema carpocapsae</name>
    <name type="common">Entomopathogenic nematode</name>
    <dbReference type="NCBI Taxonomy" id="34508"/>
    <lineage>
        <taxon>Eukaryota</taxon>
        <taxon>Metazoa</taxon>
        <taxon>Ecdysozoa</taxon>
        <taxon>Nematoda</taxon>
        <taxon>Chromadorea</taxon>
        <taxon>Rhabditida</taxon>
        <taxon>Tylenchina</taxon>
        <taxon>Panagrolaimomorpha</taxon>
        <taxon>Strongyloidoidea</taxon>
        <taxon>Steinernematidae</taxon>
        <taxon>Steinernema</taxon>
    </lineage>
</organism>
<evidence type="ECO:0000313" key="1">
    <source>
        <dbReference type="EMBL" id="TKR68673.1"/>
    </source>
</evidence>
<reference evidence="1 2" key="1">
    <citation type="journal article" date="2015" name="Genome Biol.">
        <title>Comparative genomics of Steinernema reveals deeply conserved gene regulatory networks.</title>
        <authorList>
            <person name="Dillman A.R."/>
            <person name="Macchietto M."/>
            <person name="Porter C.F."/>
            <person name="Rogers A."/>
            <person name="Williams B."/>
            <person name="Antoshechkin I."/>
            <person name="Lee M.M."/>
            <person name="Goodwin Z."/>
            <person name="Lu X."/>
            <person name="Lewis E.E."/>
            <person name="Goodrich-Blair H."/>
            <person name="Stock S.P."/>
            <person name="Adams B.J."/>
            <person name="Sternberg P.W."/>
            <person name="Mortazavi A."/>
        </authorList>
    </citation>
    <scope>NUCLEOTIDE SEQUENCE [LARGE SCALE GENOMIC DNA]</scope>
    <source>
        <strain evidence="1 2">ALL</strain>
    </source>
</reference>
<protein>
    <submittedName>
        <fullName evidence="1">Uncharacterized protein</fullName>
    </submittedName>
</protein>
<dbReference type="AlphaFoldDB" id="A0A4U5MIH9"/>